<dbReference type="InterPro" id="IPR036155">
    <property type="entry name" value="Crypto/Photolyase_N_sf"/>
</dbReference>
<comment type="similarity">
    <text evidence="1">Belongs to the DNA photolyase class-1 family.</text>
</comment>
<name>A0A6U0BNZ9_9CHLO</name>
<sequence>MSSPAVAASSTSRSIVWFRKALRVHDNPALLAGIKGNAVSASQPVFVLDPWFCKPSRVGSNRMRFLLESLRDLDASLRSVGSSLLVLHGEPRVVLPRACKSWDVNLVTWEHDIEPYAKVRDLAVRGALERAGVECTSVSGHTLYDVDEVLKKCKGPPPTTYQGFLKIVGSMCEPAVATGAPEKMPKPFTGTFEETRALVSGVADGYGIPTLEDLGYEALGDEEGFPARGGETEGLIRLRKQLARTEWIAGFEKPNTNPTTRFHALKQSKPKPKSPFEIAAGGGKGENPRTDANTLITPSTTALSPYLKFGCVSPRTFYHELKAVLAALDGKHSKPPTSLMGQLMWREFYYVVGAGTANFDKMEGNPICRQIPWIKDKELYAAWENSQTGYPWIDAAMTQLRQEGWLHHLARHAVACFLTRGDLFIHWEWGRDTFDRELVDADWAINNGNWMWLSCSAFFYQYFRVYGPHSFAKKYDKDGDYVKHYLPVLKNMPSKYIYEPWTAPLDVQRKAGCVVGVDYPAPVVDHASASKACVDKIAAAYDAHKLANGTAKPSQNKSTPSDDAQPSKKRKL</sequence>
<proteinExistence type="inferred from homology"/>
<evidence type="ECO:0000256" key="2">
    <source>
        <dbReference type="ARBA" id="ARBA00022630"/>
    </source>
</evidence>
<feature type="compositionally biased region" description="Polar residues" evidence="6">
    <location>
        <begin position="551"/>
        <end position="564"/>
    </location>
</feature>
<dbReference type="AlphaFoldDB" id="A0A6U0BNZ9"/>
<feature type="site" description="Electron transfer via tryptophanyl radical" evidence="5">
    <location>
        <position position="373"/>
    </location>
</feature>
<dbReference type="PROSITE" id="PS51645">
    <property type="entry name" value="PHR_CRY_ALPHA_BETA"/>
    <property type="match status" value="1"/>
</dbReference>
<dbReference type="Gene3D" id="1.10.579.10">
    <property type="entry name" value="DNA Cyclobutane Dipyrimidine Photolyase, subunit A, domain 3"/>
    <property type="match status" value="1"/>
</dbReference>
<dbReference type="InterPro" id="IPR036134">
    <property type="entry name" value="Crypto/Photolyase_FAD-like_sf"/>
</dbReference>
<keyword evidence="3 4" id="KW-0274">FAD</keyword>
<dbReference type="Pfam" id="PF00875">
    <property type="entry name" value="DNA_photolyase"/>
    <property type="match status" value="1"/>
</dbReference>
<organism evidence="8">
    <name type="scientific">Ostreococcus mediterraneus</name>
    <dbReference type="NCBI Taxonomy" id="1486918"/>
    <lineage>
        <taxon>Eukaryota</taxon>
        <taxon>Viridiplantae</taxon>
        <taxon>Chlorophyta</taxon>
        <taxon>Mamiellophyceae</taxon>
        <taxon>Mamiellales</taxon>
        <taxon>Bathycoccaceae</taxon>
        <taxon>Ostreococcus</taxon>
    </lineage>
</organism>
<dbReference type="GO" id="GO:0003904">
    <property type="term" value="F:deoxyribodipyrimidine photo-lyase activity"/>
    <property type="evidence" value="ECO:0007669"/>
    <property type="project" value="TreeGrafter"/>
</dbReference>
<feature type="binding site" evidence="4">
    <location>
        <begin position="300"/>
        <end position="304"/>
    </location>
    <ligand>
        <name>FAD</name>
        <dbReference type="ChEBI" id="CHEBI:57692"/>
    </ligand>
</feature>
<dbReference type="InterPro" id="IPR006050">
    <property type="entry name" value="DNA_photolyase_N"/>
</dbReference>
<evidence type="ECO:0000313" key="8">
    <source>
        <dbReference type="EMBL" id="CAD8815527.1"/>
    </source>
</evidence>
<dbReference type="GO" id="GO:0032922">
    <property type="term" value="P:circadian regulation of gene expression"/>
    <property type="evidence" value="ECO:0007669"/>
    <property type="project" value="TreeGrafter"/>
</dbReference>
<accession>A0A6U0BNZ9</accession>
<feature type="site" description="Electron transfer via tryptophanyl radical" evidence="5">
    <location>
        <position position="427"/>
    </location>
</feature>
<dbReference type="Gene3D" id="1.25.40.80">
    <property type="match status" value="2"/>
</dbReference>
<protein>
    <recommendedName>
        <fullName evidence="7">Photolyase/cryptochrome alpha/beta domain-containing protein</fullName>
    </recommendedName>
</protein>
<evidence type="ECO:0000256" key="3">
    <source>
        <dbReference type="ARBA" id="ARBA00022827"/>
    </source>
</evidence>
<dbReference type="EMBL" id="HBFO01009378">
    <property type="protein sequence ID" value="CAD8815527.1"/>
    <property type="molecule type" value="Transcribed_RNA"/>
</dbReference>
<dbReference type="InterPro" id="IPR014729">
    <property type="entry name" value="Rossmann-like_a/b/a_fold"/>
</dbReference>
<dbReference type="SUPFAM" id="SSF48173">
    <property type="entry name" value="Cryptochrome/photolyase FAD-binding domain"/>
    <property type="match status" value="1"/>
</dbReference>
<dbReference type="GO" id="GO:0005634">
    <property type="term" value="C:nucleus"/>
    <property type="evidence" value="ECO:0007669"/>
    <property type="project" value="TreeGrafter"/>
</dbReference>
<dbReference type="SUPFAM" id="SSF52425">
    <property type="entry name" value="Cryptochrome/photolyase, N-terminal domain"/>
    <property type="match status" value="1"/>
</dbReference>
<feature type="region of interest" description="Disordered" evidence="6">
    <location>
        <begin position="548"/>
        <end position="572"/>
    </location>
</feature>
<dbReference type="Gene3D" id="3.40.50.620">
    <property type="entry name" value="HUPs"/>
    <property type="match status" value="1"/>
</dbReference>
<keyword evidence="2 4" id="KW-0285">Flavoprotein</keyword>
<dbReference type="GO" id="GO:0003677">
    <property type="term" value="F:DNA binding"/>
    <property type="evidence" value="ECO:0007669"/>
    <property type="project" value="TreeGrafter"/>
</dbReference>
<comment type="cofactor">
    <cofactor evidence="4">
        <name>FAD</name>
        <dbReference type="ChEBI" id="CHEBI:57692"/>
    </cofactor>
    <text evidence="4">Binds 1 FAD per subunit.</text>
</comment>
<feature type="site" description="Electron transfer via tryptophanyl radical" evidence="5">
    <location>
        <position position="450"/>
    </location>
</feature>
<reference evidence="8" key="1">
    <citation type="submission" date="2021-01" db="EMBL/GenBank/DDBJ databases">
        <authorList>
            <person name="Corre E."/>
            <person name="Pelletier E."/>
            <person name="Niang G."/>
            <person name="Scheremetjew M."/>
            <person name="Finn R."/>
            <person name="Kale V."/>
            <person name="Holt S."/>
            <person name="Cochrane G."/>
            <person name="Meng A."/>
            <person name="Brown T."/>
            <person name="Cohen L."/>
        </authorList>
    </citation>
    <scope>NUCLEOTIDE SEQUENCE</scope>
    <source>
        <strain evidence="8">Clade-D-RCC1621</strain>
    </source>
</reference>
<evidence type="ECO:0000256" key="1">
    <source>
        <dbReference type="ARBA" id="ARBA00005862"/>
    </source>
</evidence>
<dbReference type="GO" id="GO:0071949">
    <property type="term" value="F:FAD binding"/>
    <property type="evidence" value="ECO:0007669"/>
    <property type="project" value="TreeGrafter"/>
</dbReference>
<dbReference type="PANTHER" id="PTHR11455">
    <property type="entry name" value="CRYPTOCHROME"/>
    <property type="match status" value="1"/>
</dbReference>
<dbReference type="InterPro" id="IPR005101">
    <property type="entry name" value="Cryptochr/Photolyase_FAD-bd"/>
</dbReference>
<evidence type="ECO:0000259" key="7">
    <source>
        <dbReference type="PROSITE" id="PS51645"/>
    </source>
</evidence>
<feature type="domain" description="Photolyase/cryptochrome alpha/beta" evidence="7">
    <location>
        <begin position="12"/>
        <end position="143"/>
    </location>
</feature>
<dbReference type="InterPro" id="IPR002081">
    <property type="entry name" value="Cryptochrome/DNA_photolyase_1"/>
</dbReference>
<feature type="binding site" evidence="4">
    <location>
        <begin position="440"/>
        <end position="442"/>
    </location>
    <ligand>
        <name>FAD</name>
        <dbReference type="ChEBI" id="CHEBI:57692"/>
    </ligand>
</feature>
<feature type="binding site" evidence="4">
    <location>
        <begin position="342"/>
        <end position="349"/>
    </location>
    <ligand>
        <name>FAD</name>
        <dbReference type="ChEBI" id="CHEBI:57692"/>
    </ligand>
</feature>
<dbReference type="PANTHER" id="PTHR11455:SF9">
    <property type="entry name" value="CRYPTOCHROME CIRCADIAN CLOCK 5 ISOFORM X1"/>
    <property type="match status" value="1"/>
</dbReference>
<evidence type="ECO:0000256" key="5">
    <source>
        <dbReference type="PIRSR" id="PIRSR602081-2"/>
    </source>
</evidence>
<dbReference type="GO" id="GO:0043153">
    <property type="term" value="P:entrainment of circadian clock by photoperiod"/>
    <property type="evidence" value="ECO:0007669"/>
    <property type="project" value="TreeGrafter"/>
</dbReference>
<evidence type="ECO:0000256" key="6">
    <source>
        <dbReference type="SAM" id="MobiDB-lite"/>
    </source>
</evidence>
<evidence type="ECO:0000256" key="4">
    <source>
        <dbReference type="PIRSR" id="PIRSR602081-1"/>
    </source>
</evidence>
<gene>
    <name evidence="8" type="ORF">OMED0930_LOCUS6647</name>
</gene>
<dbReference type="GO" id="GO:0005737">
    <property type="term" value="C:cytoplasm"/>
    <property type="evidence" value="ECO:0007669"/>
    <property type="project" value="TreeGrafter"/>
</dbReference>
<dbReference type="Pfam" id="PF03441">
    <property type="entry name" value="FAD_binding_7"/>
    <property type="match status" value="1"/>
</dbReference>